<organism evidence="1 2">
    <name type="scientific">Hibiscus sabdariffa</name>
    <name type="common">roselle</name>
    <dbReference type="NCBI Taxonomy" id="183260"/>
    <lineage>
        <taxon>Eukaryota</taxon>
        <taxon>Viridiplantae</taxon>
        <taxon>Streptophyta</taxon>
        <taxon>Embryophyta</taxon>
        <taxon>Tracheophyta</taxon>
        <taxon>Spermatophyta</taxon>
        <taxon>Magnoliopsida</taxon>
        <taxon>eudicotyledons</taxon>
        <taxon>Gunneridae</taxon>
        <taxon>Pentapetalae</taxon>
        <taxon>rosids</taxon>
        <taxon>malvids</taxon>
        <taxon>Malvales</taxon>
        <taxon>Malvaceae</taxon>
        <taxon>Malvoideae</taxon>
        <taxon>Hibiscus</taxon>
    </lineage>
</organism>
<proteinExistence type="predicted"/>
<sequence>MSAACLNKAPPKAVQPSLYYLHVCRIHDGKDRELLALICPIQISPNTNFWGLNLILLSVFICSIKARKGPQTKLQTLHLRPKAVQQPLISQPYLLHH</sequence>
<reference evidence="1 2" key="1">
    <citation type="journal article" date="2024" name="G3 (Bethesda)">
        <title>Genome assembly of Hibiscus sabdariffa L. provides insights into metabolisms of medicinal natural products.</title>
        <authorList>
            <person name="Kim T."/>
        </authorList>
    </citation>
    <scope>NUCLEOTIDE SEQUENCE [LARGE SCALE GENOMIC DNA]</scope>
    <source>
        <strain evidence="1">TK-2024</strain>
        <tissue evidence="1">Old leaves</tissue>
    </source>
</reference>
<name>A0ABR2PMC4_9ROSI</name>
<accession>A0ABR2PMC4</accession>
<dbReference type="Proteomes" id="UP001396334">
    <property type="component" value="Unassembled WGS sequence"/>
</dbReference>
<comment type="caution">
    <text evidence="1">The sequence shown here is derived from an EMBL/GenBank/DDBJ whole genome shotgun (WGS) entry which is preliminary data.</text>
</comment>
<keyword evidence="2" id="KW-1185">Reference proteome</keyword>
<evidence type="ECO:0000313" key="2">
    <source>
        <dbReference type="Proteomes" id="UP001396334"/>
    </source>
</evidence>
<dbReference type="EMBL" id="JBBPBN010000056">
    <property type="protein sequence ID" value="KAK8989587.1"/>
    <property type="molecule type" value="Genomic_DNA"/>
</dbReference>
<gene>
    <name evidence="1" type="ORF">V6N11_064009</name>
</gene>
<protein>
    <submittedName>
        <fullName evidence="1">Uncharacterized protein</fullName>
    </submittedName>
</protein>
<evidence type="ECO:0000313" key="1">
    <source>
        <dbReference type="EMBL" id="KAK8989587.1"/>
    </source>
</evidence>